<feature type="non-terminal residue" evidence="3">
    <location>
        <position position="217"/>
    </location>
</feature>
<protein>
    <recommendedName>
        <fullName evidence="2">BZIP domain-containing protein</fullName>
    </recommendedName>
</protein>
<proteinExistence type="predicted"/>
<name>A0A2S4PMF7_9PEZI</name>
<feature type="domain" description="BZIP" evidence="2">
    <location>
        <begin position="60"/>
        <end position="75"/>
    </location>
</feature>
<organism evidence="3 4">
    <name type="scientific">Erysiphe pulchra</name>
    <dbReference type="NCBI Taxonomy" id="225359"/>
    <lineage>
        <taxon>Eukaryota</taxon>
        <taxon>Fungi</taxon>
        <taxon>Dikarya</taxon>
        <taxon>Ascomycota</taxon>
        <taxon>Pezizomycotina</taxon>
        <taxon>Leotiomycetes</taxon>
        <taxon>Erysiphales</taxon>
        <taxon>Erysiphaceae</taxon>
        <taxon>Erysiphe</taxon>
    </lineage>
</organism>
<dbReference type="PANTHER" id="PTHR39607">
    <property type="entry name" value="XANTHOCILLIN BIOSYNTHESIS CLUSTER TRANSCRIPTION FACTOR XANC-RELATED"/>
    <property type="match status" value="1"/>
</dbReference>
<accession>A0A2S4PMF7</accession>
<dbReference type="Gene3D" id="1.20.5.170">
    <property type="match status" value="1"/>
</dbReference>
<dbReference type="PANTHER" id="PTHR39607:SF1">
    <property type="entry name" value="B-ZIP TRANSCRIPTION FACTOR (EUROFUNG)"/>
    <property type="match status" value="1"/>
</dbReference>
<comment type="caution">
    <text evidence="3">The sequence shown here is derived from an EMBL/GenBank/DDBJ whole genome shotgun (WGS) entry which is preliminary data.</text>
</comment>
<dbReference type="SUPFAM" id="SSF57959">
    <property type="entry name" value="Leucine zipper domain"/>
    <property type="match status" value="1"/>
</dbReference>
<evidence type="ECO:0000313" key="4">
    <source>
        <dbReference type="Proteomes" id="UP000237438"/>
    </source>
</evidence>
<sequence>MSIQNNNSLMRNSKPLNTPRLKYSYAKRARSSKPNGGSSAFSSSANPDEDWTKVEDLAERRKIQNRIAQRNYRKKLKLRMWDLERLAKTSGSPSSGHQQIGIQHQYIPQEVMMPEYSLNSEEDGQQMPSYDQHHLPMCSEMRQVIPAINGQDASGCQPQFYLPVEYLYPSYPQVQSTYFLSPESEGQSVNPFDMNFQDIWGHGITDSYIHGDQNLFA</sequence>
<feature type="region of interest" description="Disordered" evidence="1">
    <location>
        <begin position="27"/>
        <end position="51"/>
    </location>
</feature>
<evidence type="ECO:0000256" key="1">
    <source>
        <dbReference type="SAM" id="MobiDB-lite"/>
    </source>
</evidence>
<dbReference type="CDD" id="cd14688">
    <property type="entry name" value="bZIP_YAP"/>
    <property type="match status" value="1"/>
</dbReference>
<dbReference type="PROSITE" id="PS00036">
    <property type="entry name" value="BZIP_BASIC"/>
    <property type="match status" value="1"/>
</dbReference>
<dbReference type="InterPro" id="IPR046347">
    <property type="entry name" value="bZIP_sf"/>
</dbReference>
<dbReference type="EMBL" id="PEDP01001763">
    <property type="protein sequence ID" value="POS83245.1"/>
    <property type="molecule type" value="Genomic_DNA"/>
</dbReference>
<dbReference type="GO" id="GO:0003700">
    <property type="term" value="F:DNA-binding transcription factor activity"/>
    <property type="evidence" value="ECO:0007669"/>
    <property type="project" value="InterPro"/>
</dbReference>
<dbReference type="OrthoDB" id="3565340at2759"/>
<evidence type="ECO:0000259" key="2">
    <source>
        <dbReference type="PROSITE" id="PS00036"/>
    </source>
</evidence>
<dbReference type="InterPro" id="IPR004827">
    <property type="entry name" value="bZIP"/>
</dbReference>
<dbReference type="Proteomes" id="UP000237438">
    <property type="component" value="Unassembled WGS sequence"/>
</dbReference>
<gene>
    <name evidence="3" type="ORF">EPUL_006360</name>
</gene>
<keyword evidence="4" id="KW-1185">Reference proteome</keyword>
<feature type="compositionally biased region" description="Low complexity" evidence="1">
    <location>
        <begin position="32"/>
        <end position="46"/>
    </location>
</feature>
<reference evidence="3 4" key="1">
    <citation type="submission" date="2017-10" db="EMBL/GenBank/DDBJ databases">
        <title>Development of genomic resources for the powdery mildew, Erysiphe pulchra.</title>
        <authorList>
            <person name="Wadl P.A."/>
            <person name="Mack B.M."/>
            <person name="Moore G."/>
            <person name="Beltz S.B."/>
        </authorList>
    </citation>
    <scope>NUCLEOTIDE SEQUENCE [LARGE SCALE GENOMIC DNA]</scope>
    <source>
        <strain evidence="3">Cflorida</strain>
    </source>
</reference>
<evidence type="ECO:0000313" key="3">
    <source>
        <dbReference type="EMBL" id="POS83245.1"/>
    </source>
</evidence>
<dbReference type="InterPro" id="IPR052635">
    <property type="entry name" value="Sec_Metab_Biosynth_Reg"/>
</dbReference>
<dbReference type="AlphaFoldDB" id="A0A2S4PMF7"/>
<dbReference type="STRING" id="225359.A0A2S4PMF7"/>